<dbReference type="InterPro" id="IPR014043">
    <property type="entry name" value="Acyl_transferase_dom"/>
</dbReference>
<dbReference type="Pfam" id="PF00698">
    <property type="entry name" value="Acyl_transf_1"/>
    <property type="match status" value="1"/>
</dbReference>
<organism evidence="2 3">
    <name type="scientific">Monilinia vaccinii-corymbosi</name>
    <dbReference type="NCBI Taxonomy" id="61207"/>
    <lineage>
        <taxon>Eukaryota</taxon>
        <taxon>Fungi</taxon>
        <taxon>Dikarya</taxon>
        <taxon>Ascomycota</taxon>
        <taxon>Pezizomycotina</taxon>
        <taxon>Leotiomycetes</taxon>
        <taxon>Helotiales</taxon>
        <taxon>Sclerotiniaceae</taxon>
        <taxon>Monilinia</taxon>
    </lineage>
</organism>
<evidence type="ECO:0000259" key="1">
    <source>
        <dbReference type="SMART" id="SM00827"/>
    </source>
</evidence>
<reference evidence="2" key="1">
    <citation type="submission" date="2020-10" db="EMBL/GenBank/DDBJ databases">
        <title>Genome Sequence of Monilinia vaccinii-corymbosi Sheds Light on Mummy Berry Disease Infection of Blueberry and Mating Type.</title>
        <authorList>
            <person name="Yow A.G."/>
            <person name="Zhang Y."/>
            <person name="Bansal K."/>
            <person name="Eacker S.M."/>
            <person name="Sullivan S."/>
            <person name="Liachko I."/>
            <person name="Cubeta M.A."/>
            <person name="Rollins J.A."/>
            <person name="Ashrafi H."/>
        </authorList>
    </citation>
    <scope>NUCLEOTIDE SEQUENCE</scope>
    <source>
        <strain evidence="2">RL-1</strain>
    </source>
</reference>
<feature type="domain" description="Malonyl-CoA:ACP transacylase (MAT)" evidence="1">
    <location>
        <begin position="53"/>
        <end position="176"/>
    </location>
</feature>
<dbReference type="GO" id="GO:0044550">
    <property type="term" value="P:secondary metabolite biosynthetic process"/>
    <property type="evidence" value="ECO:0007669"/>
    <property type="project" value="TreeGrafter"/>
</dbReference>
<dbReference type="InterPro" id="IPR001227">
    <property type="entry name" value="Ac_transferase_dom_sf"/>
</dbReference>
<evidence type="ECO:0000313" key="3">
    <source>
        <dbReference type="Proteomes" id="UP000672032"/>
    </source>
</evidence>
<name>A0A8A3P1Z8_9HELO</name>
<dbReference type="PANTHER" id="PTHR43775:SF50">
    <property type="entry name" value="HIGHLY REDUCING POLYKETIDE SYNTHASE SRDA"/>
    <property type="match status" value="1"/>
</dbReference>
<dbReference type="SUPFAM" id="SSF52151">
    <property type="entry name" value="FabD/lysophospholipase-like"/>
    <property type="match status" value="1"/>
</dbReference>
<dbReference type="InterPro" id="IPR050091">
    <property type="entry name" value="PKS_NRPS_Biosynth_Enz"/>
</dbReference>
<feature type="non-terminal residue" evidence="2">
    <location>
        <position position="1"/>
    </location>
</feature>
<evidence type="ECO:0000313" key="2">
    <source>
        <dbReference type="EMBL" id="QSZ31915.1"/>
    </source>
</evidence>
<dbReference type="SMART" id="SM00827">
    <property type="entry name" value="PKS_AT"/>
    <property type="match status" value="1"/>
</dbReference>
<dbReference type="PANTHER" id="PTHR43775">
    <property type="entry name" value="FATTY ACID SYNTHASE"/>
    <property type="match status" value="1"/>
</dbReference>
<proteinExistence type="predicted"/>
<dbReference type="EMBL" id="CP063406">
    <property type="protein sequence ID" value="QSZ31915.1"/>
    <property type="molecule type" value="Genomic_DNA"/>
</dbReference>
<accession>A0A8A3P1Z8</accession>
<keyword evidence="3" id="KW-1185">Reference proteome</keyword>
<gene>
    <name evidence="2" type="ORF">DSL72_001484</name>
</gene>
<dbReference type="Gene3D" id="3.40.366.10">
    <property type="entry name" value="Malonyl-Coenzyme A Acyl Carrier Protein, domain 2"/>
    <property type="match status" value="1"/>
</dbReference>
<protein>
    <recommendedName>
        <fullName evidence="1">Malonyl-CoA:ACP transacylase (MAT) domain-containing protein</fullName>
    </recommendedName>
</protein>
<dbReference type="GO" id="GO:0006633">
    <property type="term" value="P:fatty acid biosynthetic process"/>
    <property type="evidence" value="ECO:0007669"/>
    <property type="project" value="TreeGrafter"/>
</dbReference>
<dbReference type="Proteomes" id="UP000672032">
    <property type="component" value="Chromosome 2"/>
</dbReference>
<dbReference type="AlphaFoldDB" id="A0A8A3P1Z8"/>
<dbReference type="OrthoDB" id="3564578at2759"/>
<dbReference type="GO" id="GO:0004312">
    <property type="term" value="F:fatty acid synthase activity"/>
    <property type="evidence" value="ECO:0007669"/>
    <property type="project" value="TreeGrafter"/>
</dbReference>
<sequence>SADVAYTLSKRRCKFLYKTFAVVYSTSPANGLDPHAFISKKSLSSQSVAVGFTFTGRGAQWEGMGVGLLEYAQFKSSLIAQESILSKLSFSPHWSLENIMSGSSNFSVKQPGTSQTVCTALQIALADLLQSWGVTPDFTLGYSSGEIAAAYTAGHISMAEAITTAYCRGKSIESNN</sequence>
<dbReference type="InterPro" id="IPR016035">
    <property type="entry name" value="Acyl_Trfase/lysoPLipase"/>
</dbReference>